<dbReference type="InterPro" id="IPR052950">
    <property type="entry name" value="CISD"/>
</dbReference>
<dbReference type="PANTHER" id="PTHR46491:SF3">
    <property type="entry name" value="CDGSH IRON-SULFUR DOMAIN-CONTAINING PROTEIN 3, MITOCHONDRIAL"/>
    <property type="match status" value="1"/>
</dbReference>
<dbReference type="Gene3D" id="3.40.5.90">
    <property type="entry name" value="CDGSH iron-sulfur domain, mitoNEET-type"/>
    <property type="match status" value="2"/>
</dbReference>
<dbReference type="PANTHER" id="PTHR46491">
    <property type="entry name" value="CDGSH IRON SULFUR DOMAIN PROTEIN HOMOLOG"/>
    <property type="match status" value="1"/>
</dbReference>
<dbReference type="InterPro" id="IPR018967">
    <property type="entry name" value="FeS-contain_CDGSH-typ"/>
</dbReference>
<proteinExistence type="predicted"/>
<evidence type="ECO:0000259" key="5">
    <source>
        <dbReference type="SMART" id="SM00704"/>
    </source>
</evidence>
<keyword evidence="4" id="KW-0411">Iron-sulfur</keyword>
<reference evidence="7" key="1">
    <citation type="submission" date="2016-10" db="EMBL/GenBank/DDBJ databases">
        <authorList>
            <person name="Varghese N."/>
            <person name="Submissions S."/>
        </authorList>
    </citation>
    <scope>NUCLEOTIDE SEQUENCE [LARGE SCALE GENOMIC DNA]</scope>
    <source>
        <strain evidence="7">Nm71</strain>
    </source>
</reference>
<dbReference type="SMART" id="SM00704">
    <property type="entry name" value="ZnF_CDGSH"/>
    <property type="match status" value="2"/>
</dbReference>
<gene>
    <name evidence="6" type="ORF">SAMN05216326_10544</name>
</gene>
<dbReference type="GO" id="GO:0005737">
    <property type="term" value="C:cytoplasm"/>
    <property type="evidence" value="ECO:0007669"/>
    <property type="project" value="UniProtKB-ARBA"/>
</dbReference>
<evidence type="ECO:0000313" key="7">
    <source>
        <dbReference type="Proteomes" id="UP000199345"/>
    </source>
</evidence>
<dbReference type="RefSeq" id="WP_090656718.1">
    <property type="nucleotide sequence ID" value="NZ_FOIA01000005.1"/>
</dbReference>
<dbReference type="AlphaFoldDB" id="A0A1H9ZT32"/>
<dbReference type="EMBL" id="FOIA01000005">
    <property type="protein sequence ID" value="SES84886.1"/>
    <property type="molecule type" value="Genomic_DNA"/>
</dbReference>
<evidence type="ECO:0000256" key="3">
    <source>
        <dbReference type="ARBA" id="ARBA00023004"/>
    </source>
</evidence>
<accession>A0A1H9ZT32</accession>
<evidence type="ECO:0000313" key="6">
    <source>
        <dbReference type="EMBL" id="SES84886.1"/>
    </source>
</evidence>
<dbReference type="GO" id="GO:0051537">
    <property type="term" value="F:2 iron, 2 sulfur cluster binding"/>
    <property type="evidence" value="ECO:0007669"/>
    <property type="project" value="UniProtKB-KW"/>
</dbReference>
<organism evidence="6 7">
    <name type="scientific">Nitrosomonas marina</name>
    <dbReference type="NCBI Taxonomy" id="917"/>
    <lineage>
        <taxon>Bacteria</taxon>
        <taxon>Pseudomonadati</taxon>
        <taxon>Pseudomonadota</taxon>
        <taxon>Betaproteobacteria</taxon>
        <taxon>Nitrosomonadales</taxon>
        <taxon>Nitrosomonadaceae</taxon>
        <taxon>Nitrosomonas</taxon>
    </lineage>
</organism>
<keyword evidence="2" id="KW-0479">Metal-binding</keyword>
<dbReference type="Pfam" id="PF09360">
    <property type="entry name" value="zf-CDGSH"/>
    <property type="match status" value="2"/>
</dbReference>
<dbReference type="OrthoDB" id="9795032at2"/>
<dbReference type="GO" id="GO:0046872">
    <property type="term" value="F:metal ion binding"/>
    <property type="evidence" value="ECO:0007669"/>
    <property type="project" value="UniProtKB-KW"/>
</dbReference>
<dbReference type="InterPro" id="IPR042216">
    <property type="entry name" value="MitoNEET_CISD"/>
</dbReference>
<evidence type="ECO:0000256" key="4">
    <source>
        <dbReference type="ARBA" id="ARBA00023014"/>
    </source>
</evidence>
<keyword evidence="1" id="KW-0001">2Fe-2S</keyword>
<sequence length="79" mass="8914">MNQESKKTFSPIEVQLEASKQYFWCSCGRSQSQPFCDGSHKNTTFTPRAFSVNENKSAWLCTCKKTGNAPFCDGTHNKL</sequence>
<evidence type="ECO:0000256" key="2">
    <source>
        <dbReference type="ARBA" id="ARBA00022723"/>
    </source>
</evidence>
<keyword evidence="7" id="KW-1185">Reference proteome</keyword>
<dbReference type="Proteomes" id="UP000199345">
    <property type="component" value="Unassembled WGS sequence"/>
</dbReference>
<keyword evidence="3" id="KW-0408">Iron</keyword>
<feature type="domain" description="Iron-binding zinc finger CDGSH type" evidence="5">
    <location>
        <begin position="9"/>
        <end position="46"/>
    </location>
</feature>
<evidence type="ECO:0000256" key="1">
    <source>
        <dbReference type="ARBA" id="ARBA00022714"/>
    </source>
</evidence>
<feature type="domain" description="Iron-binding zinc finger CDGSH type" evidence="5">
    <location>
        <begin position="47"/>
        <end position="78"/>
    </location>
</feature>
<protein>
    <submittedName>
        <fullName evidence="6">Iron-binding zinc finger CDGSH type</fullName>
    </submittedName>
</protein>
<name>A0A1H9ZT32_9PROT</name>